<keyword evidence="3 5" id="KW-0378">Hydrolase</keyword>
<evidence type="ECO:0000256" key="1">
    <source>
        <dbReference type="ARBA" id="ARBA00005290"/>
    </source>
</evidence>
<evidence type="ECO:0000256" key="4">
    <source>
        <dbReference type="ARBA" id="ARBA00023134"/>
    </source>
</evidence>
<evidence type="ECO:0000256" key="3">
    <source>
        <dbReference type="ARBA" id="ARBA00022801"/>
    </source>
</evidence>
<keyword evidence="6" id="KW-0812">Transmembrane</keyword>
<dbReference type="GO" id="GO:0005737">
    <property type="term" value="C:cytoplasm"/>
    <property type="evidence" value="ECO:0007669"/>
    <property type="project" value="TreeGrafter"/>
</dbReference>
<keyword evidence="2 5" id="KW-0547">Nucleotide-binding</keyword>
<accession>S7VZG0</accession>
<dbReference type="Gene3D" id="3.40.50.300">
    <property type="entry name" value="P-loop containing nucleotide triphosphate hydrolases"/>
    <property type="match status" value="1"/>
</dbReference>
<feature type="transmembrane region" description="Helical" evidence="6">
    <location>
        <begin position="111"/>
        <end position="130"/>
    </location>
</feature>
<comment type="similarity">
    <text evidence="1 5">Belongs to the GPN-loop GTPase family.</text>
</comment>
<evidence type="ECO:0000313" key="7">
    <source>
        <dbReference type="EMBL" id="EPR60234.1"/>
    </source>
</evidence>
<evidence type="ECO:0000313" key="8">
    <source>
        <dbReference type="Proteomes" id="UP000005641"/>
    </source>
</evidence>
<dbReference type="GO" id="GO:0003924">
    <property type="term" value="F:GTPase activity"/>
    <property type="evidence" value="ECO:0007669"/>
    <property type="project" value="TreeGrafter"/>
</dbReference>
<gene>
    <name evidence="7" type="ORF">TGGT1_215090</name>
</gene>
<dbReference type="CDD" id="cd17871">
    <property type="entry name" value="GPN2"/>
    <property type="match status" value="1"/>
</dbReference>
<name>S7VZG0_TOXGG</name>
<dbReference type="PANTHER" id="PTHR21231:SF3">
    <property type="entry name" value="GPN-LOOP GTPASE 2"/>
    <property type="match status" value="1"/>
</dbReference>
<dbReference type="VEuPathDB" id="ToxoDB:TGGT1_215090"/>
<dbReference type="PANTHER" id="PTHR21231">
    <property type="entry name" value="XPA-BINDING PROTEIN 1-RELATED"/>
    <property type="match status" value="1"/>
</dbReference>
<dbReference type="OrthoDB" id="5839at2759"/>
<dbReference type="Pfam" id="PF03029">
    <property type="entry name" value="ATP_bind_1"/>
    <property type="match status" value="1"/>
</dbReference>
<protein>
    <recommendedName>
        <fullName evidence="5">GPN-loop GTPase 2</fullName>
    </recommendedName>
</protein>
<dbReference type="AlphaFoldDB" id="S7VZG0"/>
<reference evidence="7 8" key="1">
    <citation type="submission" date="2006-05" db="EMBL/GenBank/DDBJ databases">
        <authorList>
            <person name="Paulsen I."/>
        </authorList>
    </citation>
    <scope>NUCLEOTIDE SEQUENCE [LARGE SCALE GENOMIC DNA]</scope>
    <source>
        <strain evidence="7 8">GT1</strain>
    </source>
</reference>
<dbReference type="InterPro" id="IPR027417">
    <property type="entry name" value="P-loop_NTPase"/>
</dbReference>
<feature type="transmembrane region" description="Helical" evidence="6">
    <location>
        <begin position="137"/>
        <end position="157"/>
    </location>
</feature>
<dbReference type="EMBL" id="AAQM03000196">
    <property type="protein sequence ID" value="EPR60234.1"/>
    <property type="molecule type" value="Genomic_DNA"/>
</dbReference>
<dbReference type="FunFam" id="3.40.50.300:FF:000338">
    <property type="entry name" value="GPN-loop GTPase 2"/>
    <property type="match status" value="1"/>
</dbReference>
<comment type="caution">
    <text evidence="7">The sequence shown here is derived from an EMBL/GenBank/DDBJ whole genome shotgun (WGS) entry which is preliminary data.</text>
</comment>
<evidence type="ECO:0000256" key="6">
    <source>
        <dbReference type="SAM" id="Phobius"/>
    </source>
</evidence>
<dbReference type="GO" id="GO:0005525">
    <property type="term" value="F:GTP binding"/>
    <property type="evidence" value="ECO:0007669"/>
    <property type="project" value="UniProtKB-KW"/>
</dbReference>
<dbReference type="Proteomes" id="UP000005641">
    <property type="component" value="Unassembled WGS sequence"/>
</dbReference>
<organism evidence="7 8">
    <name type="scientific">Toxoplasma gondii (strain ATCC 50853 / GT1)</name>
    <dbReference type="NCBI Taxonomy" id="507601"/>
    <lineage>
        <taxon>Eukaryota</taxon>
        <taxon>Sar</taxon>
        <taxon>Alveolata</taxon>
        <taxon>Apicomplexa</taxon>
        <taxon>Conoidasida</taxon>
        <taxon>Coccidia</taxon>
        <taxon>Eucoccidiorida</taxon>
        <taxon>Eimeriorina</taxon>
        <taxon>Sarcocystidae</taxon>
        <taxon>Toxoplasma</taxon>
    </lineage>
</organism>
<evidence type="ECO:0000256" key="5">
    <source>
        <dbReference type="RuleBase" id="RU365059"/>
    </source>
</evidence>
<evidence type="ECO:0000256" key="2">
    <source>
        <dbReference type="ARBA" id="ARBA00022741"/>
    </source>
</evidence>
<keyword evidence="4 5" id="KW-0342">GTP-binding</keyword>
<sequence length="384" mass="44031">MHLEKRLPVASPDSRAFLRQTVAYRRDERMSRELRRLLLSRGTSSRDEARRSALQRRVNFSRHRERVRDTTPQKELPKKRSFLEKILLLLVSVKDSPLCLLFLSFRRLCSSSAASSLSLLLLVLSLPHLLLAVGSSLLLFVGLSSSFVFSVCGAMWYGQLVIGPPGSGKSTYCNGMQQMLRALHRPHIVVNLDPANDFLPYDCAVNLRDLIDHKEVMEKHRLGPNGGLLYCLEYLLVNIDWLTEKLTRDFKDHYILLDCPGQVEVYTHHECMQRIVQRLQKDLDARLTAVHLVDSTLCTDGYKYISALLVSLSGQLLLELPHVNVLSKIDLLKHHRDQLAFRLEYFAEVQDLSELVTAMENTHPMTAKMKEHTELLCELIEDYK</sequence>
<comment type="function">
    <text evidence="5">Small GTPase required for proper localization of RNA polymerase II and III (RNAPII and RNAPIII). May act at an RNAP assembly step prior to nuclear import.</text>
</comment>
<dbReference type="SUPFAM" id="SSF52540">
    <property type="entry name" value="P-loop containing nucleoside triphosphate hydrolases"/>
    <property type="match status" value="1"/>
</dbReference>
<dbReference type="InterPro" id="IPR004130">
    <property type="entry name" value="Gpn"/>
</dbReference>
<comment type="subunit">
    <text evidence="5">Binds to RNA polymerase II (RNAPII).</text>
</comment>
<keyword evidence="6" id="KW-1133">Transmembrane helix</keyword>
<dbReference type="InterPro" id="IPR030231">
    <property type="entry name" value="Gpn2"/>
</dbReference>
<proteinExistence type="inferred from homology"/>
<keyword evidence="6" id="KW-0472">Membrane</keyword>
<reference evidence="7 8" key="2">
    <citation type="submission" date="2013-05" db="EMBL/GenBank/DDBJ databases">
        <authorList>
            <person name="Sibley D."/>
            <person name="Venepally P."/>
            <person name="Karamycheva S."/>
            <person name="Hadjithomas M."/>
            <person name="Khan A."/>
            <person name="Brunk B."/>
            <person name="Roos D."/>
            <person name="Caler E."/>
            <person name="Lorenzi H."/>
        </authorList>
    </citation>
    <scope>NUCLEOTIDE SEQUENCE [LARGE SCALE GENOMIC DNA]</scope>
    <source>
        <strain evidence="7 8">GT1</strain>
    </source>
</reference>